<dbReference type="Proteomes" id="UP001556220">
    <property type="component" value="Unassembled WGS sequence"/>
</dbReference>
<dbReference type="PANTHER" id="PTHR34978:SF3">
    <property type="entry name" value="SLR0241 PROTEIN"/>
    <property type="match status" value="1"/>
</dbReference>
<dbReference type="PANTHER" id="PTHR34978">
    <property type="entry name" value="POSSIBLE SENSOR-TRANSDUCER PROTEIN BLAR"/>
    <property type="match status" value="1"/>
</dbReference>
<feature type="transmembrane region" description="Helical" evidence="1">
    <location>
        <begin position="105"/>
        <end position="124"/>
    </location>
</feature>
<feature type="transmembrane region" description="Helical" evidence="1">
    <location>
        <begin position="50"/>
        <end position="69"/>
    </location>
</feature>
<organism evidence="3 4">
    <name type="scientific">Rhodanobacter lycopersici</name>
    <dbReference type="NCBI Taxonomy" id="3162487"/>
    <lineage>
        <taxon>Bacteria</taxon>
        <taxon>Pseudomonadati</taxon>
        <taxon>Pseudomonadota</taxon>
        <taxon>Gammaproteobacteria</taxon>
        <taxon>Lysobacterales</taxon>
        <taxon>Rhodanobacteraceae</taxon>
        <taxon>Rhodanobacter</taxon>
    </lineage>
</organism>
<dbReference type="CDD" id="cd07341">
    <property type="entry name" value="M56_BlaR1_MecR1_like"/>
    <property type="match status" value="1"/>
</dbReference>
<proteinExistence type="predicted"/>
<evidence type="ECO:0000313" key="4">
    <source>
        <dbReference type="Proteomes" id="UP001556220"/>
    </source>
</evidence>
<keyword evidence="4" id="KW-1185">Reference proteome</keyword>
<dbReference type="InterPro" id="IPR008756">
    <property type="entry name" value="Peptidase_M56"/>
</dbReference>
<name>A0ABV3QIS2_9GAMM</name>
<accession>A0ABV3QIS2</accession>
<evidence type="ECO:0000313" key="3">
    <source>
        <dbReference type="EMBL" id="MEW9573747.1"/>
    </source>
</evidence>
<dbReference type="InterPro" id="IPR052173">
    <property type="entry name" value="Beta-lactam_resp_regulator"/>
</dbReference>
<evidence type="ECO:0000259" key="2">
    <source>
        <dbReference type="Pfam" id="PF05569"/>
    </source>
</evidence>
<feature type="domain" description="Peptidase M56" evidence="2">
    <location>
        <begin position="23"/>
        <end position="280"/>
    </location>
</feature>
<dbReference type="EMBL" id="JBFOHK010000006">
    <property type="protein sequence ID" value="MEW9573747.1"/>
    <property type="molecule type" value="Genomic_DNA"/>
</dbReference>
<evidence type="ECO:0000256" key="1">
    <source>
        <dbReference type="SAM" id="Phobius"/>
    </source>
</evidence>
<gene>
    <name evidence="3" type="ORF">ABQJ54_18485</name>
</gene>
<keyword evidence="1" id="KW-0812">Transmembrane</keyword>
<feature type="transmembrane region" description="Helical" evidence="1">
    <location>
        <begin position="20"/>
        <end position="38"/>
    </location>
</feature>
<protein>
    <submittedName>
        <fullName evidence="3">M56 family metallopeptidase</fullName>
    </submittedName>
</protein>
<feature type="transmembrane region" description="Helical" evidence="1">
    <location>
        <begin position="199"/>
        <end position="221"/>
    </location>
</feature>
<dbReference type="RefSeq" id="WP_367855804.1">
    <property type="nucleotide sequence ID" value="NZ_JBFOHK010000006.1"/>
</dbReference>
<comment type="caution">
    <text evidence="3">The sequence shown here is derived from an EMBL/GenBank/DDBJ whole genome shotgun (WGS) entry which is preliminary data.</text>
</comment>
<sequence length="517" mass="55374">MNDLPLPGIESLTMAWAARGWLALLAFTAAVLVVAALRKPCRRWFGAERAFQLWLLPPLALLASQLPHATASPVQLPPLVYTITSALGATAPHADVTASFDWRAAALPLWLTGVAVVFGFAVMAQRRYRERLHGATPMAEVSTSRPVVRAASAGVGPALVGVWRSRIVLPADFRQRYDATEQALILAHETTHARRGDGWWCLLAQMLVALLWCHPLAWWALAALRHDQELACDAAVLREHGAQRRSYANAMLKTQSAALALPVGCTWSPRHPLTERIAMLKLPAPNRQRRHTGIIAICGLTMAVAGSVYAASTPVKGAGDSAKAAAEYQLNMNVEQNADDGHASQPEGMSVELCMVPGKTGTVANRDRGWQIDATPSPEGSNRLRIDVAVMVAGKLVAKHRMDAKLGELAHVTDKGPDGVHDYTIEVTPLAGCPARVAAEASPARVTEHAKNASVRVVAEALAATAGWTLVNPDALGNGSVTLSFKDMPAGTAMQRLADLAGMKPVFEGKQVRFEPK</sequence>
<reference evidence="3 4" key="1">
    <citation type="submission" date="2024-06" db="EMBL/GenBank/DDBJ databases">
        <authorList>
            <person name="Woo H."/>
        </authorList>
    </citation>
    <scope>NUCLEOTIDE SEQUENCE [LARGE SCALE GENOMIC DNA]</scope>
    <source>
        <strain evidence="3 4">Si-c</strain>
    </source>
</reference>
<dbReference type="Pfam" id="PF05569">
    <property type="entry name" value="Peptidase_M56"/>
    <property type="match status" value="1"/>
</dbReference>
<keyword evidence="1" id="KW-1133">Transmembrane helix</keyword>
<keyword evidence="1" id="KW-0472">Membrane</keyword>